<feature type="region of interest" description="Disordered" evidence="1">
    <location>
        <begin position="1"/>
        <end position="46"/>
    </location>
</feature>
<proteinExistence type="predicted"/>
<evidence type="ECO:0000256" key="1">
    <source>
        <dbReference type="SAM" id="MobiDB-lite"/>
    </source>
</evidence>
<evidence type="ECO:0000313" key="2">
    <source>
        <dbReference type="EMBL" id="OAA57362.1"/>
    </source>
</evidence>
<reference evidence="2 3" key="1">
    <citation type="journal article" date="2016" name="Genome Biol. Evol.">
        <title>Divergent and convergent evolution of fungal pathogenicity.</title>
        <authorList>
            <person name="Shang Y."/>
            <person name="Xiao G."/>
            <person name="Zheng P."/>
            <person name="Cen K."/>
            <person name="Zhan S."/>
            <person name="Wang C."/>
        </authorList>
    </citation>
    <scope>NUCLEOTIDE SEQUENCE [LARGE SCALE GENOMIC DNA]</scope>
    <source>
        <strain evidence="2 3">RCEF 264</strain>
    </source>
</reference>
<comment type="caution">
    <text evidence="2">The sequence shown here is derived from an EMBL/GenBank/DDBJ whole genome shotgun (WGS) entry which is preliminary data.</text>
</comment>
<keyword evidence="3" id="KW-1185">Reference proteome</keyword>
<dbReference type="AlphaFoldDB" id="A0A167Q769"/>
<dbReference type="SUPFAM" id="SSF48452">
    <property type="entry name" value="TPR-like"/>
    <property type="match status" value="1"/>
</dbReference>
<name>A0A167Q769_9HYPO</name>
<evidence type="ECO:0000313" key="3">
    <source>
        <dbReference type="Proteomes" id="UP000076874"/>
    </source>
</evidence>
<accession>A0A167Q769</accession>
<dbReference type="OrthoDB" id="5200340at2759"/>
<dbReference type="Proteomes" id="UP000076874">
    <property type="component" value="Unassembled WGS sequence"/>
</dbReference>
<organism evidence="2 3">
    <name type="scientific">Niveomyces insectorum RCEF 264</name>
    <dbReference type="NCBI Taxonomy" id="1081102"/>
    <lineage>
        <taxon>Eukaryota</taxon>
        <taxon>Fungi</taxon>
        <taxon>Dikarya</taxon>
        <taxon>Ascomycota</taxon>
        <taxon>Pezizomycotina</taxon>
        <taxon>Sordariomycetes</taxon>
        <taxon>Hypocreomycetidae</taxon>
        <taxon>Hypocreales</taxon>
        <taxon>Cordycipitaceae</taxon>
        <taxon>Niveomyces</taxon>
    </lineage>
</organism>
<gene>
    <name evidence="2" type="ORF">SPI_07021</name>
</gene>
<sequence length="511" mass="56738">MDGSTMPSRPKAKRKLIADEQDGKVGPSMAIPKKFRPVVDNGNDDDLEDAVDARWDDVDSSDAEHGLQLVPSFSEAAKQTDGQHGKMEVFKQKGLYCLEKGRLEDARAAFLKLKLRRSVNASHAHSLFQALVYCSCNIRLRRLFKEAGVPLDSIDPLVQCSCKDFVAAAQTRKTILDIIPGLPNQAFAKNGMLEENAGIAESGFPVSQLKLTAVYDMATAMDCVCGSGRIRCTEPRHFGVLDRLAVVAAKMGRNEEALDVGQYLIYLAPEQPQGYLHVAKAVLAAGGTRARTTPKFAARCIYYHGQHTVRKYGNPSTDTAKVSANIVLFSDRRCRGLSKNWKAFLQHVHLRINKVVLRDNKPRKWKTLPRFFDAVANVQTTGLGIDVRKASSDQLVLRALRHFNTAQDLDVELWENENVGLDRTLASDVYPSLSRCRKLVITCVGQHNQHAFFGILKGTRDSLESLEFHGCGDAAVSFTLPKLVCLKAYDCEWSISYGHTFLVSQNQHHKP</sequence>
<dbReference type="EMBL" id="AZHD01000014">
    <property type="protein sequence ID" value="OAA57362.1"/>
    <property type="molecule type" value="Genomic_DNA"/>
</dbReference>
<dbReference type="InterPro" id="IPR011990">
    <property type="entry name" value="TPR-like_helical_dom_sf"/>
</dbReference>
<protein>
    <submittedName>
        <fullName evidence="2">F-box domain containing protein</fullName>
    </submittedName>
</protein>